<proteinExistence type="inferred from homology"/>
<dbReference type="GO" id="GO:0005960">
    <property type="term" value="C:glycine cleavage complex"/>
    <property type="evidence" value="ECO:0007669"/>
    <property type="project" value="InterPro"/>
</dbReference>
<dbReference type="AlphaFoldDB" id="A0AB39UVV1"/>
<evidence type="ECO:0000259" key="4">
    <source>
        <dbReference type="PROSITE" id="PS50968"/>
    </source>
</evidence>
<evidence type="ECO:0000313" key="5">
    <source>
        <dbReference type="EMBL" id="XDT72093.1"/>
    </source>
</evidence>
<gene>
    <name evidence="3 5" type="primary">gcvH</name>
    <name evidence="5" type="ORF">AAIA72_15035</name>
</gene>
<dbReference type="RefSeq" id="WP_369601108.1">
    <property type="nucleotide sequence ID" value="NZ_CP154858.1"/>
</dbReference>
<dbReference type="CDD" id="cd06848">
    <property type="entry name" value="GCS_H"/>
    <property type="match status" value="1"/>
</dbReference>
<name>A0AB39UVV1_9GAMM</name>
<comment type="similarity">
    <text evidence="1 3">Belongs to the GcvH family.</text>
</comment>
<comment type="cofactor">
    <cofactor evidence="3">
        <name>(R)-lipoate</name>
        <dbReference type="ChEBI" id="CHEBI:83088"/>
    </cofactor>
    <text evidence="3">Binds 1 lipoyl cofactor covalently.</text>
</comment>
<evidence type="ECO:0000256" key="3">
    <source>
        <dbReference type="HAMAP-Rule" id="MF_00272"/>
    </source>
</evidence>
<dbReference type="EMBL" id="CP154858">
    <property type="protein sequence ID" value="XDT72093.1"/>
    <property type="molecule type" value="Genomic_DNA"/>
</dbReference>
<dbReference type="PROSITE" id="PS50968">
    <property type="entry name" value="BIOTINYL_LIPOYL"/>
    <property type="match status" value="1"/>
</dbReference>
<dbReference type="InterPro" id="IPR000089">
    <property type="entry name" value="Biotin_lipoyl"/>
</dbReference>
<accession>A0AB39UVV1</accession>
<dbReference type="Gene3D" id="2.40.50.100">
    <property type="match status" value="1"/>
</dbReference>
<dbReference type="KEGG" id="tcd:AAIA72_15035"/>
<dbReference type="InterPro" id="IPR003016">
    <property type="entry name" value="2-oxoA_DH_lipoyl-BS"/>
</dbReference>
<protein>
    <recommendedName>
        <fullName evidence="3">Glycine cleavage system H protein</fullName>
    </recommendedName>
</protein>
<sequence length="131" mass="13942">MSQIPAELKYASSHEWVRVEEGGIAVVGITDHAQAALGDIVFVETPEVGSTVSAGDEAGVVESVKAASDIYAPVSGEIIEVNEALEDAPETVNSDPYGDGWFFKVRMSDPSELDALLDADGYREVCEAEDH</sequence>
<dbReference type="GO" id="GO:0019464">
    <property type="term" value="P:glycine decarboxylation via glycine cleavage system"/>
    <property type="evidence" value="ECO:0007669"/>
    <property type="project" value="UniProtKB-UniRule"/>
</dbReference>
<dbReference type="InterPro" id="IPR033753">
    <property type="entry name" value="GCV_H/Fam206"/>
</dbReference>
<dbReference type="PANTHER" id="PTHR11715">
    <property type="entry name" value="GLYCINE CLEAVAGE SYSTEM H PROTEIN"/>
    <property type="match status" value="1"/>
</dbReference>
<dbReference type="PANTHER" id="PTHR11715:SF3">
    <property type="entry name" value="GLYCINE CLEAVAGE SYSTEM H PROTEIN-RELATED"/>
    <property type="match status" value="1"/>
</dbReference>
<keyword evidence="2 3" id="KW-0450">Lipoyl</keyword>
<dbReference type="Pfam" id="PF01597">
    <property type="entry name" value="GCV_H"/>
    <property type="match status" value="1"/>
</dbReference>
<comment type="function">
    <text evidence="3">The glycine cleavage system catalyzes the degradation of glycine. The H protein shuttles the methylamine group of glycine from the P protein to the T protein.</text>
</comment>
<dbReference type="PROSITE" id="PS00189">
    <property type="entry name" value="LIPOYL"/>
    <property type="match status" value="1"/>
</dbReference>
<dbReference type="FunFam" id="2.40.50.100:FF:000011">
    <property type="entry name" value="Glycine cleavage system H protein"/>
    <property type="match status" value="1"/>
</dbReference>
<dbReference type="InterPro" id="IPR011053">
    <property type="entry name" value="Single_hybrid_motif"/>
</dbReference>
<dbReference type="InterPro" id="IPR002930">
    <property type="entry name" value="GCV_H"/>
</dbReference>
<feature type="domain" description="Lipoyl-binding" evidence="4">
    <location>
        <begin position="24"/>
        <end position="106"/>
    </location>
</feature>
<dbReference type="GO" id="GO:0005829">
    <property type="term" value="C:cytosol"/>
    <property type="evidence" value="ECO:0007669"/>
    <property type="project" value="TreeGrafter"/>
</dbReference>
<comment type="subunit">
    <text evidence="3">The glycine cleavage system is composed of four proteins: P, T, L and H.</text>
</comment>
<evidence type="ECO:0000256" key="2">
    <source>
        <dbReference type="ARBA" id="ARBA00022823"/>
    </source>
</evidence>
<dbReference type="HAMAP" id="MF_00272">
    <property type="entry name" value="GcvH"/>
    <property type="match status" value="1"/>
</dbReference>
<evidence type="ECO:0000256" key="1">
    <source>
        <dbReference type="ARBA" id="ARBA00009249"/>
    </source>
</evidence>
<dbReference type="GO" id="GO:0009249">
    <property type="term" value="P:protein lipoylation"/>
    <property type="evidence" value="ECO:0007669"/>
    <property type="project" value="TreeGrafter"/>
</dbReference>
<dbReference type="SUPFAM" id="SSF51230">
    <property type="entry name" value="Single hybrid motif"/>
    <property type="match status" value="1"/>
</dbReference>
<feature type="modified residue" description="N6-lipoyllysine" evidence="3">
    <location>
        <position position="65"/>
    </location>
</feature>
<reference evidence="5" key="1">
    <citation type="submission" date="2024-05" db="EMBL/GenBank/DDBJ databases">
        <title>Genome sequencing of novel strain.</title>
        <authorList>
            <person name="Ganbat D."/>
            <person name="Ganbat S."/>
            <person name="Lee S.-J."/>
        </authorList>
    </citation>
    <scope>NUCLEOTIDE SEQUENCE</scope>
    <source>
        <strain evidence="5">SMD15-11</strain>
    </source>
</reference>
<organism evidence="5">
    <name type="scientific">Thermohahella caldifontis</name>
    <dbReference type="NCBI Taxonomy" id="3142973"/>
    <lineage>
        <taxon>Bacteria</taxon>
        <taxon>Pseudomonadati</taxon>
        <taxon>Pseudomonadota</taxon>
        <taxon>Gammaproteobacteria</taxon>
        <taxon>Oceanospirillales</taxon>
        <taxon>Hahellaceae</taxon>
        <taxon>Thermohahella</taxon>
    </lineage>
</organism>